<dbReference type="OrthoDB" id="4503294at2759"/>
<reference evidence="1 2" key="1">
    <citation type="submission" date="2019-04" db="EMBL/GenBank/DDBJ databases">
        <title>Friends and foes A comparative genomics studyof 23 Aspergillus species from section Flavi.</title>
        <authorList>
            <consortium name="DOE Joint Genome Institute"/>
            <person name="Kjaerbolling I."/>
            <person name="Vesth T."/>
            <person name="Frisvad J.C."/>
            <person name="Nybo J.L."/>
            <person name="Theobald S."/>
            <person name="Kildgaard S."/>
            <person name="Isbrandt T."/>
            <person name="Kuo A."/>
            <person name="Sato A."/>
            <person name="Lyhne E.K."/>
            <person name="Kogle M.E."/>
            <person name="Wiebenga A."/>
            <person name="Kun R.S."/>
            <person name="Lubbers R.J."/>
            <person name="Makela M.R."/>
            <person name="Barry K."/>
            <person name="Chovatia M."/>
            <person name="Clum A."/>
            <person name="Daum C."/>
            <person name="Haridas S."/>
            <person name="He G."/>
            <person name="LaButti K."/>
            <person name="Lipzen A."/>
            <person name="Mondo S."/>
            <person name="Riley R."/>
            <person name="Salamov A."/>
            <person name="Simmons B.A."/>
            <person name="Magnuson J.K."/>
            <person name="Henrissat B."/>
            <person name="Mortensen U.H."/>
            <person name="Larsen T.O."/>
            <person name="Devries R.P."/>
            <person name="Grigoriev I.V."/>
            <person name="Machida M."/>
            <person name="Baker S.E."/>
            <person name="Andersen M.R."/>
        </authorList>
    </citation>
    <scope>NUCLEOTIDE SEQUENCE [LARGE SCALE GENOMIC DNA]</scope>
    <source>
        <strain evidence="1 2">IBT 29228</strain>
    </source>
</reference>
<proteinExistence type="predicted"/>
<keyword evidence="2" id="KW-1185">Reference proteome</keyword>
<sequence length="119" mass="13189">MLLEVHIERLMVIPQSPPAFPVTFSRPLATMGRAVVALTAPDLLPHASAGGSSLCAVDDIPLGVSAAAVILVEVLRAHLEDLRLVELNRVDLLRENREKSGRLVRATWRIQRKRERLQI</sequence>
<dbReference type="EMBL" id="ML736179">
    <property type="protein sequence ID" value="KAE8380666.1"/>
    <property type="molecule type" value="Genomic_DNA"/>
</dbReference>
<gene>
    <name evidence="1" type="ORF">BDV26DRAFT_257118</name>
</gene>
<evidence type="ECO:0000313" key="1">
    <source>
        <dbReference type="EMBL" id="KAE8380666.1"/>
    </source>
</evidence>
<dbReference type="Proteomes" id="UP000326198">
    <property type="component" value="Unassembled WGS sequence"/>
</dbReference>
<organism evidence="1 2">
    <name type="scientific">Aspergillus bertholletiae</name>
    <dbReference type="NCBI Taxonomy" id="1226010"/>
    <lineage>
        <taxon>Eukaryota</taxon>
        <taxon>Fungi</taxon>
        <taxon>Dikarya</taxon>
        <taxon>Ascomycota</taxon>
        <taxon>Pezizomycotina</taxon>
        <taxon>Eurotiomycetes</taxon>
        <taxon>Eurotiomycetidae</taxon>
        <taxon>Eurotiales</taxon>
        <taxon>Aspergillaceae</taxon>
        <taxon>Aspergillus</taxon>
        <taxon>Aspergillus subgen. Circumdati</taxon>
    </lineage>
</organism>
<protein>
    <submittedName>
        <fullName evidence="1">Uncharacterized protein</fullName>
    </submittedName>
</protein>
<dbReference type="AlphaFoldDB" id="A0A5N7BFV5"/>
<accession>A0A5N7BFV5</accession>
<name>A0A5N7BFV5_9EURO</name>
<evidence type="ECO:0000313" key="2">
    <source>
        <dbReference type="Proteomes" id="UP000326198"/>
    </source>
</evidence>